<dbReference type="InterPro" id="IPR005905">
    <property type="entry name" value="D_ala_D_ala"/>
</dbReference>
<organism evidence="23 24">
    <name type="scientific">Methylocaldum marinum</name>
    <dbReference type="NCBI Taxonomy" id="1432792"/>
    <lineage>
        <taxon>Bacteria</taxon>
        <taxon>Pseudomonadati</taxon>
        <taxon>Pseudomonadota</taxon>
        <taxon>Gammaproteobacteria</taxon>
        <taxon>Methylococcales</taxon>
        <taxon>Methylococcaceae</taxon>
        <taxon>Methylocaldum</taxon>
    </lineage>
</organism>
<comment type="similarity">
    <text evidence="5 18">Belongs to the D-alanine--D-alanine ligase family.</text>
</comment>
<evidence type="ECO:0000313" key="23">
    <source>
        <dbReference type="EMBL" id="BBA36577.1"/>
    </source>
</evidence>
<evidence type="ECO:0000256" key="2">
    <source>
        <dbReference type="ARBA" id="ARBA00003921"/>
    </source>
</evidence>
<keyword evidence="9 20" id="KW-0479">Metal-binding</keyword>
<feature type="binding site" evidence="20">
    <location>
        <position position="274"/>
    </location>
    <ligand>
        <name>Mg(2+)</name>
        <dbReference type="ChEBI" id="CHEBI:18420"/>
        <label>2</label>
    </ligand>
</feature>
<keyword evidence="12 20" id="KW-0460">Magnesium</keyword>
<dbReference type="PROSITE" id="PS00843">
    <property type="entry name" value="DALA_DALA_LIGASE_1"/>
    <property type="match status" value="1"/>
</dbReference>
<keyword evidence="13 18" id="KW-0133">Cell shape</keyword>
<dbReference type="RefSeq" id="WP_119631725.1">
    <property type="nucleotide sequence ID" value="NZ_AP017928.1"/>
</dbReference>
<evidence type="ECO:0000256" key="6">
    <source>
        <dbReference type="ARBA" id="ARBA00012216"/>
    </source>
</evidence>
<dbReference type="PANTHER" id="PTHR23132">
    <property type="entry name" value="D-ALANINE--D-ALANINE LIGASE"/>
    <property type="match status" value="1"/>
</dbReference>
<dbReference type="NCBIfam" id="NF002378">
    <property type="entry name" value="PRK01372.1"/>
    <property type="match status" value="1"/>
</dbReference>
<keyword evidence="10 21" id="KW-0547">Nucleotide-binding</keyword>
<dbReference type="InterPro" id="IPR000291">
    <property type="entry name" value="D-Ala_lig_Van_CS"/>
</dbReference>
<evidence type="ECO:0000256" key="12">
    <source>
        <dbReference type="ARBA" id="ARBA00022842"/>
    </source>
</evidence>
<evidence type="ECO:0000256" key="3">
    <source>
        <dbReference type="ARBA" id="ARBA00004496"/>
    </source>
</evidence>
<evidence type="ECO:0000256" key="21">
    <source>
        <dbReference type="PROSITE-ProRule" id="PRU00409"/>
    </source>
</evidence>
<proteinExistence type="inferred from homology"/>
<dbReference type="Pfam" id="PF01820">
    <property type="entry name" value="Dala_Dala_lig_N"/>
    <property type="match status" value="1"/>
</dbReference>
<comment type="subcellular location">
    <subcellularLocation>
        <location evidence="3 18">Cytoplasm</location>
    </subcellularLocation>
</comment>
<evidence type="ECO:0000256" key="7">
    <source>
        <dbReference type="ARBA" id="ARBA00022490"/>
    </source>
</evidence>
<evidence type="ECO:0000256" key="1">
    <source>
        <dbReference type="ARBA" id="ARBA00001936"/>
    </source>
</evidence>
<feature type="binding site" evidence="20">
    <location>
        <position position="259"/>
    </location>
    <ligand>
        <name>Mg(2+)</name>
        <dbReference type="ChEBI" id="CHEBI:18420"/>
        <label>1</label>
    </ligand>
</feature>
<comment type="pathway">
    <text evidence="4 18">Cell wall biogenesis; peptidoglycan biosynthesis.</text>
</comment>
<dbReference type="PANTHER" id="PTHR23132:SF23">
    <property type="entry name" value="D-ALANINE--D-ALANINE LIGASE B"/>
    <property type="match status" value="1"/>
</dbReference>
<dbReference type="InterPro" id="IPR011095">
    <property type="entry name" value="Dala_Dala_lig_C"/>
</dbReference>
<dbReference type="Pfam" id="PF07478">
    <property type="entry name" value="Dala_Dala_lig_C"/>
    <property type="match status" value="1"/>
</dbReference>
<evidence type="ECO:0000313" key="24">
    <source>
        <dbReference type="Proteomes" id="UP000266313"/>
    </source>
</evidence>
<dbReference type="SUPFAM" id="SSF52440">
    <property type="entry name" value="PreATP-grasp domain"/>
    <property type="match status" value="1"/>
</dbReference>
<keyword evidence="8 18" id="KW-0436">Ligase</keyword>
<keyword evidence="15 20" id="KW-0464">Manganese</keyword>
<dbReference type="SUPFAM" id="SSF56059">
    <property type="entry name" value="Glutathione synthetase ATP-binding domain-like"/>
    <property type="match status" value="1"/>
</dbReference>
<evidence type="ECO:0000256" key="20">
    <source>
        <dbReference type="PIRSR" id="PIRSR039102-3"/>
    </source>
</evidence>
<dbReference type="GO" id="GO:0008360">
    <property type="term" value="P:regulation of cell shape"/>
    <property type="evidence" value="ECO:0007669"/>
    <property type="project" value="UniProtKB-KW"/>
</dbReference>
<evidence type="ECO:0000256" key="13">
    <source>
        <dbReference type="ARBA" id="ARBA00022960"/>
    </source>
</evidence>
<feature type="active site" evidence="19">
    <location>
        <position position="283"/>
    </location>
</feature>
<protein>
    <recommendedName>
        <fullName evidence="6 18">D-alanine--D-alanine ligase</fullName>
        <ecNumber evidence="6 18">6.3.2.4</ecNumber>
    </recommendedName>
    <alternativeName>
        <fullName evidence="18">D-Ala-D-Ala ligase</fullName>
    </alternativeName>
    <alternativeName>
        <fullName evidence="18">D-alanylalanine synthetase</fullName>
    </alternativeName>
</protein>
<feature type="active site" evidence="19">
    <location>
        <position position="152"/>
    </location>
</feature>
<dbReference type="PIRSF" id="PIRSF039102">
    <property type="entry name" value="Ddl/VanB"/>
    <property type="match status" value="1"/>
</dbReference>
<dbReference type="InterPro" id="IPR011127">
    <property type="entry name" value="Dala_Dala_lig_N"/>
</dbReference>
<dbReference type="EC" id="6.3.2.4" evidence="6 18"/>
<keyword evidence="24" id="KW-1185">Reference proteome</keyword>
<evidence type="ECO:0000256" key="9">
    <source>
        <dbReference type="ARBA" id="ARBA00022723"/>
    </source>
</evidence>
<evidence type="ECO:0000259" key="22">
    <source>
        <dbReference type="PROSITE" id="PS50975"/>
    </source>
</evidence>
<evidence type="ECO:0000256" key="4">
    <source>
        <dbReference type="ARBA" id="ARBA00004752"/>
    </source>
</evidence>
<dbReference type="EMBL" id="AP017928">
    <property type="protein sequence ID" value="BBA36577.1"/>
    <property type="molecule type" value="Genomic_DNA"/>
</dbReference>
<dbReference type="PROSITE" id="PS00844">
    <property type="entry name" value="DALA_DALA_LIGASE_2"/>
    <property type="match status" value="1"/>
</dbReference>
<keyword evidence="14 18" id="KW-0573">Peptidoglycan synthesis</keyword>
<dbReference type="Proteomes" id="UP000266313">
    <property type="component" value="Chromosome"/>
</dbReference>
<name>A0A250KY87_9GAMM</name>
<evidence type="ECO:0000256" key="14">
    <source>
        <dbReference type="ARBA" id="ARBA00022984"/>
    </source>
</evidence>
<dbReference type="UniPathway" id="UPA00219"/>
<evidence type="ECO:0000256" key="11">
    <source>
        <dbReference type="ARBA" id="ARBA00022840"/>
    </source>
</evidence>
<dbReference type="NCBIfam" id="TIGR01205">
    <property type="entry name" value="D_ala_D_alaTIGR"/>
    <property type="match status" value="1"/>
</dbReference>
<dbReference type="InterPro" id="IPR013815">
    <property type="entry name" value="ATP_grasp_subdomain_1"/>
</dbReference>
<dbReference type="GO" id="GO:0046872">
    <property type="term" value="F:metal ion binding"/>
    <property type="evidence" value="ECO:0007669"/>
    <property type="project" value="UniProtKB-KW"/>
</dbReference>
<dbReference type="InterPro" id="IPR011761">
    <property type="entry name" value="ATP-grasp"/>
</dbReference>
<comment type="cofactor">
    <cofactor evidence="20">
        <name>Mg(2+)</name>
        <dbReference type="ChEBI" id="CHEBI:18420"/>
    </cofactor>
    <cofactor evidence="20">
        <name>Mn(2+)</name>
        <dbReference type="ChEBI" id="CHEBI:29035"/>
    </cofactor>
    <text evidence="20">Binds 2 magnesium or manganese ions per subunit.</text>
</comment>
<evidence type="ECO:0000256" key="18">
    <source>
        <dbReference type="HAMAP-Rule" id="MF_00047"/>
    </source>
</evidence>
<evidence type="ECO:0000256" key="15">
    <source>
        <dbReference type="ARBA" id="ARBA00023211"/>
    </source>
</evidence>
<feature type="active site" evidence="19">
    <location>
        <position position="24"/>
    </location>
</feature>
<dbReference type="FunFam" id="3.30.470.20:FF:000008">
    <property type="entry name" value="D-alanine--D-alanine ligase"/>
    <property type="match status" value="1"/>
</dbReference>
<sequence length="318" mass="34742">MSKRIQKSADFGRVAVLMGGSAAEREISLKSGQAVLAALVTKDIDAIGVDVTKNPVHPLLEQRFDRVFNIIHGRGGEDGVLQGALEALGLPYTGSGVLASALSMDKLRTKLCWLGAGLPTPRWMKLQGPEDVNRCAELLGFPVIVKPAQEGSSIGMGRAENENELREAWERASHYNCSVFAEAWIVGREYTAGMLDGEPLPLIRLETPHAFYDFDAKYRAETTCYHCPAGLSSEQEATLQELALQACDTLGVTGWARVDLLVDQENRPWLIEVNTVPGMTDHSLVPMAAKVAGLSFEDLVWRILETSFSRRGEDDADT</sequence>
<comment type="function">
    <text evidence="2 18">Cell wall formation.</text>
</comment>
<dbReference type="HAMAP" id="MF_00047">
    <property type="entry name" value="Dala_Dala_lig"/>
    <property type="match status" value="1"/>
</dbReference>
<dbReference type="GO" id="GO:0005524">
    <property type="term" value="F:ATP binding"/>
    <property type="evidence" value="ECO:0007669"/>
    <property type="project" value="UniProtKB-UniRule"/>
</dbReference>
<dbReference type="InterPro" id="IPR016185">
    <property type="entry name" value="PreATP-grasp_dom_sf"/>
</dbReference>
<dbReference type="Gene3D" id="3.40.50.20">
    <property type="match status" value="1"/>
</dbReference>
<dbReference type="AlphaFoldDB" id="A0A250KY87"/>
<keyword evidence="7 18" id="KW-0963">Cytoplasm</keyword>
<evidence type="ECO:0000256" key="19">
    <source>
        <dbReference type="PIRSR" id="PIRSR039102-1"/>
    </source>
</evidence>
<gene>
    <name evidence="18" type="primary">ddl</name>
    <name evidence="23" type="ORF">sS8_4647</name>
</gene>
<evidence type="ECO:0000256" key="5">
    <source>
        <dbReference type="ARBA" id="ARBA00010871"/>
    </source>
</evidence>
<dbReference type="KEGG" id="mmai:sS8_4647"/>
<evidence type="ECO:0000256" key="17">
    <source>
        <dbReference type="ARBA" id="ARBA00047614"/>
    </source>
</evidence>
<comment type="cofactor">
    <cofactor evidence="1">
        <name>Mn(2+)</name>
        <dbReference type="ChEBI" id="CHEBI:29035"/>
    </cofactor>
</comment>
<dbReference type="PROSITE" id="PS50975">
    <property type="entry name" value="ATP_GRASP"/>
    <property type="match status" value="1"/>
</dbReference>
<evidence type="ECO:0000256" key="10">
    <source>
        <dbReference type="ARBA" id="ARBA00022741"/>
    </source>
</evidence>
<comment type="catalytic activity">
    <reaction evidence="17 18">
        <text>2 D-alanine + ATP = D-alanyl-D-alanine + ADP + phosphate + H(+)</text>
        <dbReference type="Rhea" id="RHEA:11224"/>
        <dbReference type="ChEBI" id="CHEBI:15378"/>
        <dbReference type="ChEBI" id="CHEBI:30616"/>
        <dbReference type="ChEBI" id="CHEBI:43474"/>
        <dbReference type="ChEBI" id="CHEBI:57416"/>
        <dbReference type="ChEBI" id="CHEBI:57822"/>
        <dbReference type="ChEBI" id="CHEBI:456216"/>
        <dbReference type="EC" id="6.3.2.4"/>
    </reaction>
</comment>
<dbReference type="GO" id="GO:0005829">
    <property type="term" value="C:cytosol"/>
    <property type="evidence" value="ECO:0007669"/>
    <property type="project" value="TreeGrafter"/>
</dbReference>
<evidence type="ECO:0000256" key="8">
    <source>
        <dbReference type="ARBA" id="ARBA00022598"/>
    </source>
</evidence>
<dbReference type="Gene3D" id="3.30.470.20">
    <property type="entry name" value="ATP-grasp fold, B domain"/>
    <property type="match status" value="1"/>
</dbReference>
<evidence type="ECO:0000256" key="16">
    <source>
        <dbReference type="ARBA" id="ARBA00023316"/>
    </source>
</evidence>
<feature type="binding site" evidence="20">
    <location>
        <position position="272"/>
    </location>
    <ligand>
        <name>Mg(2+)</name>
        <dbReference type="ChEBI" id="CHEBI:18420"/>
        <label>1</label>
    </ligand>
</feature>
<reference evidence="23 24" key="1">
    <citation type="submission" date="2016-12" db="EMBL/GenBank/DDBJ databases">
        <title>Genome sequencing of Methylocaldum marinum.</title>
        <authorList>
            <person name="Takeuchi M."/>
            <person name="Kamagata Y."/>
            <person name="Hiraoka S."/>
            <person name="Oshima K."/>
            <person name="Hattori M."/>
            <person name="Iwasaki W."/>
        </authorList>
    </citation>
    <scope>NUCLEOTIDE SEQUENCE [LARGE SCALE GENOMIC DNA]</scope>
    <source>
        <strain evidence="23 24">S8</strain>
    </source>
</reference>
<dbReference type="OrthoDB" id="9813261at2"/>
<dbReference type="Gene3D" id="3.30.1490.20">
    <property type="entry name" value="ATP-grasp fold, A domain"/>
    <property type="match status" value="1"/>
</dbReference>
<accession>A0A250KY87</accession>
<dbReference type="GO" id="GO:0071555">
    <property type="term" value="P:cell wall organization"/>
    <property type="evidence" value="ECO:0007669"/>
    <property type="project" value="UniProtKB-KW"/>
</dbReference>
<feature type="binding site" evidence="20">
    <location>
        <position position="272"/>
    </location>
    <ligand>
        <name>Mg(2+)</name>
        <dbReference type="ChEBI" id="CHEBI:18420"/>
        <label>2</label>
    </ligand>
</feature>
<dbReference type="GO" id="GO:0009252">
    <property type="term" value="P:peptidoglycan biosynthetic process"/>
    <property type="evidence" value="ECO:0007669"/>
    <property type="project" value="UniProtKB-UniRule"/>
</dbReference>
<dbReference type="GO" id="GO:0008716">
    <property type="term" value="F:D-alanine-D-alanine ligase activity"/>
    <property type="evidence" value="ECO:0007669"/>
    <property type="project" value="UniProtKB-UniRule"/>
</dbReference>
<keyword evidence="16 18" id="KW-0961">Cell wall biogenesis/degradation</keyword>
<keyword evidence="11 21" id="KW-0067">ATP-binding</keyword>
<feature type="domain" description="ATP-grasp" evidence="22">
    <location>
        <begin position="110"/>
        <end position="305"/>
    </location>
</feature>